<comment type="caution">
    <text evidence="3">The sequence shown here is derived from an EMBL/GenBank/DDBJ whole genome shotgun (WGS) entry which is preliminary data.</text>
</comment>
<feature type="domain" description="GGDEF" evidence="2">
    <location>
        <begin position="245"/>
        <end position="380"/>
    </location>
</feature>
<dbReference type="SUPFAM" id="SSF141868">
    <property type="entry name" value="EAL domain-like"/>
    <property type="match status" value="1"/>
</dbReference>
<dbReference type="RefSeq" id="WP_161708376.1">
    <property type="nucleotide sequence ID" value="NZ_JAABLQ010000001.1"/>
</dbReference>
<dbReference type="InterPro" id="IPR029787">
    <property type="entry name" value="Nucleotide_cyclase"/>
</dbReference>
<gene>
    <name evidence="3" type="ORF">GWI72_08665</name>
</gene>
<proteinExistence type="predicted"/>
<dbReference type="AlphaFoldDB" id="A0A7X5F230"/>
<dbReference type="PROSITE" id="PS50887">
    <property type="entry name" value="GGDEF"/>
    <property type="match status" value="1"/>
</dbReference>
<protein>
    <submittedName>
        <fullName evidence="3">EAL domain-containing protein</fullName>
    </submittedName>
</protein>
<dbReference type="Pfam" id="PF00990">
    <property type="entry name" value="GGDEF"/>
    <property type="match status" value="1"/>
</dbReference>
<dbReference type="EMBL" id="JAABLQ010000001">
    <property type="protein sequence ID" value="NBN78336.1"/>
    <property type="molecule type" value="Genomic_DNA"/>
</dbReference>
<sequence length="660" mass="71246">MTKLVRRLAIVVVLALAIAAVVYSHLIVSHQSTVEQANRYDIAWTGFNGRLEITSLRERVARYAATGDAGVADEARLYFQIIVGRLGTWGSGQFGRFIASNPLREARFEALVRDLAALEPMIERLDEPAIQADLMRRLVGIATAMDRIGGEAYSASLTEAEDVRSELKQKIEVETWITGALLTLGAVLVISLLLQNRLLSRAHARAATSAANHAFLARHDALTSLPNRLAFQDAFATEVQKSAEGSLAVLAIDLDGFKAINDTLGHSAGDALLVSVGERLSRFAGLWQDASVARFGGDEFVVVLRVLNGVSEACEKAENLRRALAEPYRIPDGTVVIQATIGVAVASSSVPDLQQLPDNADLALSHAKARAKGSVQLFDVAMRADITRRRRIESDLISAIALGEIAPHYQPQVDMASGRIIGVEALARWTHPTLGRIGPDEFVPIAESSGKVVELGRAVLEAACAEATLMPPEVKVSVNLSVAQLVRDDLVETVQDILERSGLPPTRLKLEVTESIVMSDTDRCIATLHRLKKLGVAIALDDFGTGYSALSYLRLFAWDELKVDRSFVRSIGSDPHSLSIIEAVVGLARQLGISVTVEGVETEEQRRLLQRVGCQIGQGYLFGAAMPLASLSPRLIGTLSTGRKPRGTHLRLVEPSQPAG</sequence>
<dbReference type="SMART" id="SM00267">
    <property type="entry name" value="GGDEF"/>
    <property type="match status" value="1"/>
</dbReference>
<feature type="domain" description="EAL" evidence="1">
    <location>
        <begin position="389"/>
        <end position="639"/>
    </location>
</feature>
<dbReference type="SMART" id="SM00052">
    <property type="entry name" value="EAL"/>
    <property type="match status" value="1"/>
</dbReference>
<dbReference type="Gene3D" id="3.30.70.270">
    <property type="match status" value="1"/>
</dbReference>
<dbReference type="InterPro" id="IPR043128">
    <property type="entry name" value="Rev_trsase/Diguanyl_cyclase"/>
</dbReference>
<accession>A0A7X5F230</accession>
<evidence type="ECO:0000313" key="3">
    <source>
        <dbReference type="EMBL" id="NBN78336.1"/>
    </source>
</evidence>
<dbReference type="PANTHER" id="PTHR44757:SF2">
    <property type="entry name" value="BIOFILM ARCHITECTURE MAINTENANCE PROTEIN MBAA"/>
    <property type="match status" value="1"/>
</dbReference>
<reference evidence="4" key="1">
    <citation type="submission" date="2020-01" db="EMBL/GenBank/DDBJ databases">
        <authorList>
            <person name="Fang Y."/>
            <person name="Sun R."/>
            <person name="Nie L."/>
            <person name="He J."/>
            <person name="Hao L."/>
            <person name="Wang L."/>
            <person name="Su S."/>
            <person name="Lv E."/>
            <person name="Zhang Z."/>
            <person name="Xie R."/>
            <person name="Liu H."/>
        </authorList>
    </citation>
    <scope>NUCLEOTIDE SEQUENCE [LARGE SCALE GENOMIC DNA]</scope>
    <source>
        <strain evidence="4">XCT-53</strain>
    </source>
</reference>
<dbReference type="InterPro" id="IPR000160">
    <property type="entry name" value="GGDEF_dom"/>
</dbReference>
<dbReference type="InterPro" id="IPR052155">
    <property type="entry name" value="Biofilm_reg_signaling"/>
</dbReference>
<evidence type="ECO:0000259" key="1">
    <source>
        <dbReference type="PROSITE" id="PS50883"/>
    </source>
</evidence>
<dbReference type="InterPro" id="IPR035919">
    <property type="entry name" value="EAL_sf"/>
</dbReference>
<evidence type="ECO:0000259" key="2">
    <source>
        <dbReference type="PROSITE" id="PS50887"/>
    </source>
</evidence>
<keyword evidence="4" id="KW-1185">Reference proteome</keyword>
<dbReference type="NCBIfam" id="TIGR00254">
    <property type="entry name" value="GGDEF"/>
    <property type="match status" value="1"/>
</dbReference>
<dbReference type="CDD" id="cd01949">
    <property type="entry name" value="GGDEF"/>
    <property type="match status" value="1"/>
</dbReference>
<dbReference type="Proteomes" id="UP000586722">
    <property type="component" value="Unassembled WGS sequence"/>
</dbReference>
<dbReference type="CDD" id="cd01948">
    <property type="entry name" value="EAL"/>
    <property type="match status" value="1"/>
</dbReference>
<name>A0A7X5F230_9HYPH</name>
<organism evidence="3 4">
    <name type="scientific">Pannonibacter tanglangensis</name>
    <dbReference type="NCBI Taxonomy" id="2750084"/>
    <lineage>
        <taxon>Bacteria</taxon>
        <taxon>Pseudomonadati</taxon>
        <taxon>Pseudomonadota</taxon>
        <taxon>Alphaproteobacteria</taxon>
        <taxon>Hyphomicrobiales</taxon>
        <taxon>Stappiaceae</taxon>
        <taxon>Pannonibacter</taxon>
    </lineage>
</organism>
<dbReference type="PANTHER" id="PTHR44757">
    <property type="entry name" value="DIGUANYLATE CYCLASE DGCP"/>
    <property type="match status" value="1"/>
</dbReference>
<dbReference type="InterPro" id="IPR001633">
    <property type="entry name" value="EAL_dom"/>
</dbReference>
<dbReference type="Gene3D" id="3.20.20.450">
    <property type="entry name" value="EAL domain"/>
    <property type="match status" value="1"/>
</dbReference>
<evidence type="ECO:0000313" key="4">
    <source>
        <dbReference type="Proteomes" id="UP000586722"/>
    </source>
</evidence>
<dbReference type="Pfam" id="PF00563">
    <property type="entry name" value="EAL"/>
    <property type="match status" value="1"/>
</dbReference>
<dbReference type="PROSITE" id="PS50883">
    <property type="entry name" value="EAL"/>
    <property type="match status" value="1"/>
</dbReference>
<dbReference type="SUPFAM" id="SSF55073">
    <property type="entry name" value="Nucleotide cyclase"/>
    <property type="match status" value="1"/>
</dbReference>